<protein>
    <submittedName>
        <fullName evidence="2">UPF0725 protein At4g29550-like</fullName>
    </submittedName>
</protein>
<dbReference type="OrthoDB" id="1036542at2759"/>
<evidence type="ECO:0000313" key="1">
    <source>
        <dbReference type="Proteomes" id="UP000504610"/>
    </source>
</evidence>
<dbReference type="Pfam" id="PF04776">
    <property type="entry name" value="protein_MS5"/>
    <property type="match status" value="1"/>
</dbReference>
<name>A0A9W3D9C5_RAPSA</name>
<organism evidence="1 2">
    <name type="scientific">Raphanus sativus</name>
    <name type="common">Radish</name>
    <name type="synonym">Raphanus raphanistrum var. sativus</name>
    <dbReference type="NCBI Taxonomy" id="3726"/>
    <lineage>
        <taxon>Eukaryota</taxon>
        <taxon>Viridiplantae</taxon>
        <taxon>Streptophyta</taxon>
        <taxon>Embryophyta</taxon>
        <taxon>Tracheophyta</taxon>
        <taxon>Spermatophyta</taxon>
        <taxon>Magnoliopsida</taxon>
        <taxon>eudicotyledons</taxon>
        <taxon>Gunneridae</taxon>
        <taxon>Pentapetalae</taxon>
        <taxon>rosids</taxon>
        <taxon>malvids</taxon>
        <taxon>Brassicales</taxon>
        <taxon>Brassicaceae</taxon>
        <taxon>Brassiceae</taxon>
        <taxon>Raphanus</taxon>
    </lineage>
</organism>
<dbReference type="InterPro" id="IPR006462">
    <property type="entry name" value="MS5"/>
</dbReference>
<dbReference type="AlphaFoldDB" id="A0A9W3D9C5"/>
<dbReference type="PANTHER" id="PTHR31260:SF28">
    <property type="entry name" value="CYSTATIN DOMAIN PROTEIN"/>
    <property type="match status" value="1"/>
</dbReference>
<accession>A0A9W3D9C5</accession>
<reference evidence="1" key="1">
    <citation type="journal article" date="2019" name="Database">
        <title>The radish genome database (RadishGD): an integrated information resource for radish genomics.</title>
        <authorList>
            <person name="Yu H.J."/>
            <person name="Baek S."/>
            <person name="Lee Y.J."/>
            <person name="Cho A."/>
            <person name="Mun J.H."/>
        </authorList>
    </citation>
    <scope>NUCLEOTIDE SEQUENCE [LARGE SCALE GENOMIC DNA]</scope>
    <source>
        <strain evidence="1">cv. WK10039</strain>
    </source>
</reference>
<dbReference type="RefSeq" id="XP_056860336.1">
    <property type="nucleotide sequence ID" value="XM_057004356.1"/>
</dbReference>
<keyword evidence="1" id="KW-1185">Reference proteome</keyword>
<dbReference type="KEGG" id="rsz:130508712"/>
<reference evidence="2" key="2">
    <citation type="submission" date="2025-08" db="UniProtKB">
        <authorList>
            <consortium name="RefSeq"/>
        </authorList>
    </citation>
    <scope>IDENTIFICATION</scope>
    <source>
        <tissue evidence="2">Leaf</tissue>
    </source>
</reference>
<gene>
    <name evidence="2" type="primary">LOC130508712</name>
</gene>
<proteinExistence type="predicted"/>
<dbReference type="NCBIfam" id="TIGR01572">
    <property type="entry name" value="A_thl_para_3677"/>
    <property type="match status" value="1"/>
</dbReference>
<dbReference type="GeneID" id="130508712"/>
<evidence type="ECO:0000313" key="2">
    <source>
        <dbReference type="RefSeq" id="XP_056860336.1"/>
    </source>
</evidence>
<dbReference type="PANTHER" id="PTHR31260">
    <property type="entry name" value="CYSTATIN/MONELLIN SUPERFAMILY PROTEIN"/>
    <property type="match status" value="1"/>
</dbReference>
<dbReference type="Proteomes" id="UP000504610">
    <property type="component" value="Chromosome 2"/>
</dbReference>
<sequence>MCQFLSASGAVVGDELPGYTIIEGNNIIGHHAVLGGHKSSRVHDVIFNYYITLEATNPADGSCLTFQARLFRDNTVKGAYHKIMTEGCRIKPEIPGTREIIHLCDFNGEVYKDSLPDWYSDDALQPNDQFYQVQDSDILENDWHNLYAELAMYALKEDDMSLFETWLPLEIKKVVVQTFEDVKSNEKLKAGNAIFYTSFKNLNAPPHGLCQDHRVIIRRSTDGLPGHVYLDFKSCSGHNIFKASSV</sequence>